<dbReference type="GO" id="GO:0033732">
    <property type="term" value="F:pyrroloquinoline-quinone synthase activity"/>
    <property type="evidence" value="ECO:0007669"/>
    <property type="project" value="UniProtKB-EC"/>
</dbReference>
<proteinExistence type="inferred from homology"/>
<evidence type="ECO:0000256" key="1">
    <source>
        <dbReference type="ARBA" id="ARBA00004948"/>
    </source>
</evidence>
<comment type="catalytic activity">
    <reaction evidence="4">
        <text>6-(2-amino-2-carboxyethyl)-7,8-dioxo-1,2,3,4,7,8-hexahydroquinoline-2,4-dicarboxylate + 3 O2 = pyrroloquinoline quinone + 2 H2O2 + 2 H2O + H(+)</text>
        <dbReference type="Rhea" id="RHEA:10692"/>
        <dbReference type="ChEBI" id="CHEBI:15377"/>
        <dbReference type="ChEBI" id="CHEBI:15378"/>
        <dbReference type="ChEBI" id="CHEBI:15379"/>
        <dbReference type="ChEBI" id="CHEBI:16240"/>
        <dbReference type="ChEBI" id="CHEBI:58442"/>
        <dbReference type="ChEBI" id="CHEBI:58778"/>
        <dbReference type="EC" id="1.3.3.11"/>
    </reaction>
</comment>
<dbReference type="HAMAP" id="MF_00654">
    <property type="entry name" value="PQQ_syn_PqqC"/>
    <property type="match status" value="1"/>
</dbReference>
<dbReference type="EMBL" id="JBBJUP010000002">
    <property type="protein sequence ID" value="MEJ8278064.1"/>
    <property type="molecule type" value="Genomic_DNA"/>
</dbReference>
<dbReference type="EC" id="1.3.3.11" evidence="4"/>
<dbReference type="Proteomes" id="UP001364211">
    <property type="component" value="Unassembled WGS sequence"/>
</dbReference>
<dbReference type="InterPro" id="IPR011845">
    <property type="entry name" value="PqqC"/>
</dbReference>
<dbReference type="NCBIfam" id="TIGR02111">
    <property type="entry name" value="PQQ_syn_pqqC"/>
    <property type="match status" value="1"/>
</dbReference>
<evidence type="ECO:0000256" key="4">
    <source>
        <dbReference type="HAMAP-Rule" id="MF_00654"/>
    </source>
</evidence>
<comment type="caution">
    <text evidence="6">The sequence shown here is derived from an EMBL/GenBank/DDBJ whole genome shotgun (WGS) entry which is preliminary data.</text>
</comment>
<name>A0ABU8T275_9PSEU</name>
<reference evidence="6 7" key="1">
    <citation type="submission" date="2024-03" db="EMBL/GenBank/DDBJ databases">
        <title>Draft genome sequence of Pseudonocardia sp. DW16-2.</title>
        <authorList>
            <person name="Duangmal K."/>
        </authorList>
    </citation>
    <scope>NUCLEOTIDE SEQUENCE [LARGE SCALE GENOMIC DNA]</scope>
    <source>
        <strain evidence="6 7">DW16-2</strain>
    </source>
</reference>
<evidence type="ECO:0000313" key="7">
    <source>
        <dbReference type="Proteomes" id="UP001364211"/>
    </source>
</evidence>
<comment type="pathway">
    <text evidence="1">Cofactor biosynthesis; thiamine diphosphate biosynthesis.</text>
</comment>
<dbReference type="InterPro" id="IPR004305">
    <property type="entry name" value="Thiaminase-2/PQQC"/>
</dbReference>
<evidence type="ECO:0000313" key="6">
    <source>
        <dbReference type="EMBL" id="MEJ8278064.1"/>
    </source>
</evidence>
<dbReference type="RefSeq" id="WP_340286174.1">
    <property type="nucleotide sequence ID" value="NZ_JBBJUP010000002.1"/>
</dbReference>
<protein>
    <recommendedName>
        <fullName evidence="4">Pyrroloquinoline-quinone synthase</fullName>
        <ecNumber evidence="4">1.3.3.11</ecNumber>
    </recommendedName>
    <alternativeName>
        <fullName evidence="4">Coenzyme PQQ synthesis protein C</fullName>
    </alternativeName>
    <alternativeName>
        <fullName evidence="4">Pyrroloquinoline quinone biosynthesis protein C</fullName>
    </alternativeName>
</protein>
<dbReference type="PANTHER" id="PTHR40279">
    <property type="entry name" value="PQQC-LIKE PROTEIN"/>
    <property type="match status" value="1"/>
</dbReference>
<feature type="domain" description="Thiaminase-2/PQQC" evidence="5">
    <location>
        <begin position="10"/>
        <end position="221"/>
    </location>
</feature>
<evidence type="ECO:0000256" key="3">
    <source>
        <dbReference type="ARBA" id="ARBA00023002"/>
    </source>
</evidence>
<gene>
    <name evidence="4 6" type="primary">pqqC</name>
    <name evidence="6" type="ORF">WJX68_03890</name>
</gene>
<dbReference type="Gene3D" id="1.20.910.10">
    <property type="entry name" value="Heme oxygenase-like"/>
    <property type="match status" value="1"/>
</dbReference>
<sequence>MTTSDALAERLRAHAAQYHSAHPFHVRMNDGTLTPDQIRGWVANRFAYQEAIPVKDAAILSRCPDVAVRRRWIRRITDHDGTAEDGPDSGGIEAWLRLGEACGLTRGEITDHRHVQPGVRFAVDAYVTFARTKPWVEAVASSLTELFAPDLMAERLAAFEKYYTWIDPAGLQYFRNRLFQAPRDSEHALEVVLAHCRTPQEQDAAEAALSFKCDVLWAVMDAIDHAYA</sequence>
<keyword evidence="3 4" id="KW-0560">Oxidoreductase</keyword>
<keyword evidence="7" id="KW-1185">Reference proteome</keyword>
<dbReference type="InterPro" id="IPR039068">
    <property type="entry name" value="PqqC-like"/>
</dbReference>
<comment type="function">
    <text evidence="4">Ring cyclization and eight-electron oxidation of 3a-(2-amino-2-carboxyethyl)-4,5-dioxo-4,5,6,7,8,9-hexahydroquinoline-7,9-dicarboxylic-acid to PQQ.</text>
</comment>
<dbReference type="SUPFAM" id="SSF48613">
    <property type="entry name" value="Heme oxygenase-like"/>
    <property type="match status" value="1"/>
</dbReference>
<evidence type="ECO:0000256" key="2">
    <source>
        <dbReference type="ARBA" id="ARBA00022905"/>
    </source>
</evidence>
<evidence type="ECO:0000259" key="5">
    <source>
        <dbReference type="Pfam" id="PF03070"/>
    </source>
</evidence>
<comment type="pathway">
    <text evidence="4">Cofactor biosynthesis; pyrroloquinoline quinone biosynthesis.</text>
</comment>
<dbReference type="Pfam" id="PF03070">
    <property type="entry name" value="TENA_THI-4"/>
    <property type="match status" value="1"/>
</dbReference>
<organism evidence="6 7">
    <name type="scientific">Pseudonocardia spirodelae</name>
    <dbReference type="NCBI Taxonomy" id="3133431"/>
    <lineage>
        <taxon>Bacteria</taxon>
        <taxon>Bacillati</taxon>
        <taxon>Actinomycetota</taxon>
        <taxon>Actinomycetes</taxon>
        <taxon>Pseudonocardiales</taxon>
        <taxon>Pseudonocardiaceae</taxon>
        <taxon>Pseudonocardia</taxon>
    </lineage>
</organism>
<keyword evidence="2 4" id="KW-0884">PQQ biosynthesis</keyword>
<comment type="similarity">
    <text evidence="4">Belongs to the PqqC family.</text>
</comment>
<accession>A0ABU8T275</accession>
<dbReference type="PANTHER" id="PTHR40279:SF3">
    <property type="entry name" value="4-AMINOBENZOATE SYNTHASE"/>
    <property type="match status" value="1"/>
</dbReference>
<dbReference type="InterPro" id="IPR016084">
    <property type="entry name" value="Haem_Oase-like_multi-hlx"/>
</dbReference>